<evidence type="ECO:0000256" key="5">
    <source>
        <dbReference type="SAM" id="SignalP"/>
    </source>
</evidence>
<dbReference type="InterPro" id="IPR050330">
    <property type="entry name" value="Bact_OuterMem_StrucFunc"/>
</dbReference>
<dbReference type="PRINTS" id="PR01021">
    <property type="entry name" value="OMPADOMAIN"/>
</dbReference>
<reference evidence="7 8" key="1">
    <citation type="submission" date="2022-11" db="EMBL/GenBank/DDBJ databases">
        <title>Spartinivicinus poritis sp. nov., isolated from scleractinian coral Porites lutea.</title>
        <authorList>
            <person name="Zhang G."/>
            <person name="Cai L."/>
            <person name="Wei Q."/>
        </authorList>
    </citation>
    <scope>NUCLEOTIDE SEQUENCE [LARGE SCALE GENOMIC DNA]</scope>
    <source>
        <strain evidence="7 8">A2-2</strain>
    </source>
</reference>
<evidence type="ECO:0000313" key="7">
    <source>
        <dbReference type="EMBL" id="MDE1465182.1"/>
    </source>
</evidence>
<name>A0ABT5UFU1_9GAMM</name>
<dbReference type="Proteomes" id="UP001528823">
    <property type="component" value="Unassembled WGS sequence"/>
</dbReference>
<dbReference type="PANTHER" id="PTHR30329">
    <property type="entry name" value="STATOR ELEMENT OF FLAGELLAR MOTOR COMPLEX"/>
    <property type="match status" value="1"/>
</dbReference>
<comment type="subcellular location">
    <subcellularLocation>
        <location evidence="1">Cell outer membrane</location>
    </subcellularLocation>
</comment>
<dbReference type="RefSeq" id="WP_274691493.1">
    <property type="nucleotide sequence ID" value="NZ_JAPMOU010000054.1"/>
</dbReference>
<keyword evidence="2 4" id="KW-0472">Membrane</keyword>
<sequence>MKLTRLTCILVATTCLSTAVFAKEPKASVGDKLVGVGSGMVIGALAGGPFGAVIGAAVGDGVTEKFAMAEQAEANEAALITAQQEIELLRQQLAANQPDSELISGNNYWIIDENQAAQFPVLFHTAESRIPASHLALLDHWVTILIANPALQIQLDGYADQRGSNSSNHQLSLARAQAVKQYLISEGIDQTRINIIAHGKQEATAAQGNFDGYALDRQVIVTLSTNENTATVAQN</sequence>
<gene>
    <name evidence="7" type="ORF">ORQ98_24775</name>
</gene>
<dbReference type="EMBL" id="JAPMOU010000054">
    <property type="protein sequence ID" value="MDE1465182.1"/>
    <property type="molecule type" value="Genomic_DNA"/>
</dbReference>
<evidence type="ECO:0000313" key="8">
    <source>
        <dbReference type="Proteomes" id="UP001528823"/>
    </source>
</evidence>
<dbReference type="Pfam" id="PF00691">
    <property type="entry name" value="OmpA"/>
    <property type="match status" value="1"/>
</dbReference>
<dbReference type="InterPro" id="IPR006665">
    <property type="entry name" value="OmpA-like"/>
</dbReference>
<dbReference type="PROSITE" id="PS51123">
    <property type="entry name" value="OMPA_2"/>
    <property type="match status" value="1"/>
</dbReference>
<comment type="caution">
    <text evidence="7">The sequence shown here is derived from an EMBL/GenBank/DDBJ whole genome shotgun (WGS) entry which is preliminary data.</text>
</comment>
<evidence type="ECO:0000256" key="2">
    <source>
        <dbReference type="ARBA" id="ARBA00023136"/>
    </source>
</evidence>
<dbReference type="InterPro" id="IPR006664">
    <property type="entry name" value="OMP_bac"/>
</dbReference>
<dbReference type="InterPro" id="IPR036737">
    <property type="entry name" value="OmpA-like_sf"/>
</dbReference>
<evidence type="ECO:0000256" key="4">
    <source>
        <dbReference type="PROSITE-ProRule" id="PRU00473"/>
    </source>
</evidence>
<keyword evidence="5" id="KW-0732">Signal</keyword>
<keyword evidence="3" id="KW-0998">Cell outer membrane</keyword>
<accession>A0ABT5UFU1</accession>
<feature type="signal peptide" evidence="5">
    <location>
        <begin position="1"/>
        <end position="22"/>
    </location>
</feature>
<dbReference type="PANTHER" id="PTHR30329:SF21">
    <property type="entry name" value="LIPOPROTEIN YIAD-RELATED"/>
    <property type="match status" value="1"/>
</dbReference>
<dbReference type="Gene3D" id="3.30.1330.60">
    <property type="entry name" value="OmpA-like domain"/>
    <property type="match status" value="1"/>
</dbReference>
<dbReference type="CDD" id="cd07185">
    <property type="entry name" value="OmpA_C-like"/>
    <property type="match status" value="1"/>
</dbReference>
<protein>
    <submittedName>
        <fullName evidence="7">OmpA family protein</fullName>
    </submittedName>
</protein>
<dbReference type="SUPFAM" id="SSF103088">
    <property type="entry name" value="OmpA-like"/>
    <property type="match status" value="1"/>
</dbReference>
<feature type="chain" id="PRO_5046271986" evidence="5">
    <location>
        <begin position="23"/>
        <end position="235"/>
    </location>
</feature>
<evidence type="ECO:0000256" key="3">
    <source>
        <dbReference type="ARBA" id="ARBA00023237"/>
    </source>
</evidence>
<proteinExistence type="predicted"/>
<feature type="domain" description="OmpA-like" evidence="6">
    <location>
        <begin position="110"/>
        <end position="227"/>
    </location>
</feature>
<keyword evidence="8" id="KW-1185">Reference proteome</keyword>
<evidence type="ECO:0000259" key="6">
    <source>
        <dbReference type="PROSITE" id="PS51123"/>
    </source>
</evidence>
<evidence type="ECO:0000256" key="1">
    <source>
        <dbReference type="ARBA" id="ARBA00004442"/>
    </source>
</evidence>
<organism evidence="7 8">
    <name type="scientific">Spartinivicinus poritis</name>
    <dbReference type="NCBI Taxonomy" id="2994640"/>
    <lineage>
        <taxon>Bacteria</taxon>
        <taxon>Pseudomonadati</taxon>
        <taxon>Pseudomonadota</taxon>
        <taxon>Gammaproteobacteria</taxon>
        <taxon>Oceanospirillales</taxon>
        <taxon>Zooshikellaceae</taxon>
        <taxon>Spartinivicinus</taxon>
    </lineage>
</organism>